<sequence>MRFGASICAVIGAALLGGCAITGTIAEPEQRNAIAGWYEGTRDVAGDTWLYAQLSNNAYDDEEAFILPGDIVLRHMEGNDGRGYAYAIYDRFKGQKLEETIIAYRGTEPALDDWILGNILGLQNDRALETARSVASRLNGADLTVTGHSLGGALAHHVTLNPLQLGDIEVTQSRVFNNSPRFSGYARDGNRIAVVERGDFLTPLRFIGREPDQLYTSLNCQPGYAPIRDHSIRNLAECLTWIAAYEEEGAQLSRAENPLIDQPASQSDPLQPPAPPVTSRGIPINLYSGDLGLIKAMKDELLTSDAFSILEGRRAGLRLHTNSPDSNGQIEVRWVLHGREVAEMQYDCADYSSDGCVKRILRDGAELIRAETMQADPRDPETL</sequence>
<protein>
    <recommendedName>
        <fullName evidence="4">Fungal lipase-like domain-containing protein</fullName>
    </recommendedName>
</protein>
<evidence type="ECO:0000313" key="2">
    <source>
        <dbReference type="EMBL" id="MBH5322133.1"/>
    </source>
</evidence>
<accession>A0ABS0N2E2</accession>
<reference evidence="2 3" key="1">
    <citation type="submission" date="2020-11" db="EMBL/GenBank/DDBJ databases">
        <title>Erythrobacter sediminis sp. nov., a marine bacterium from a tidal flat of Garorim Bay.</title>
        <authorList>
            <person name="Kim D."/>
            <person name="Yoo Y."/>
            <person name="Kim J.-J."/>
        </authorList>
    </citation>
    <scope>NUCLEOTIDE SEQUENCE [LARGE SCALE GENOMIC DNA]</scope>
    <source>
        <strain evidence="2 3">JGD-13</strain>
    </source>
</reference>
<keyword evidence="3" id="KW-1185">Reference proteome</keyword>
<comment type="caution">
    <text evidence="2">The sequence shown here is derived from an EMBL/GenBank/DDBJ whole genome shotgun (WGS) entry which is preliminary data.</text>
</comment>
<gene>
    <name evidence="2" type="ORF">I5L03_05995</name>
</gene>
<dbReference type="PROSITE" id="PS51257">
    <property type="entry name" value="PROKAR_LIPOPROTEIN"/>
    <property type="match status" value="1"/>
</dbReference>
<evidence type="ECO:0000313" key="3">
    <source>
        <dbReference type="Proteomes" id="UP000602442"/>
    </source>
</evidence>
<dbReference type="RefSeq" id="WP_197920851.1">
    <property type="nucleotide sequence ID" value="NZ_JAEANY010000002.1"/>
</dbReference>
<dbReference type="SUPFAM" id="SSF53474">
    <property type="entry name" value="alpha/beta-Hydrolases"/>
    <property type="match status" value="1"/>
</dbReference>
<dbReference type="Pfam" id="PF26363">
    <property type="entry name" value="Phospholipase-like"/>
    <property type="match status" value="1"/>
</dbReference>
<evidence type="ECO:0008006" key="4">
    <source>
        <dbReference type="Google" id="ProtNLM"/>
    </source>
</evidence>
<dbReference type="EMBL" id="JAEANY010000002">
    <property type="protein sequence ID" value="MBH5322133.1"/>
    <property type="molecule type" value="Genomic_DNA"/>
</dbReference>
<dbReference type="InterPro" id="IPR029058">
    <property type="entry name" value="AB_hydrolase_fold"/>
</dbReference>
<organism evidence="2 3">
    <name type="scientific">Aurantiacibacter sediminis</name>
    <dbReference type="NCBI Taxonomy" id="2793064"/>
    <lineage>
        <taxon>Bacteria</taxon>
        <taxon>Pseudomonadati</taxon>
        <taxon>Pseudomonadota</taxon>
        <taxon>Alphaproteobacteria</taxon>
        <taxon>Sphingomonadales</taxon>
        <taxon>Erythrobacteraceae</taxon>
        <taxon>Aurantiacibacter</taxon>
    </lineage>
</organism>
<dbReference type="Proteomes" id="UP000602442">
    <property type="component" value="Unassembled WGS sequence"/>
</dbReference>
<feature type="region of interest" description="Disordered" evidence="1">
    <location>
        <begin position="260"/>
        <end position="281"/>
    </location>
</feature>
<name>A0ABS0N2E2_9SPHN</name>
<proteinExistence type="predicted"/>
<dbReference type="Gene3D" id="3.40.50.1820">
    <property type="entry name" value="alpha/beta hydrolase"/>
    <property type="match status" value="1"/>
</dbReference>
<evidence type="ECO:0000256" key="1">
    <source>
        <dbReference type="SAM" id="MobiDB-lite"/>
    </source>
</evidence>